<accession>A0A4Y2VAB7</accession>
<dbReference type="AlphaFoldDB" id="A0A4Y2VAB7"/>
<gene>
    <name evidence="1" type="ORF">AVEN_94597_1</name>
</gene>
<reference evidence="1 2" key="1">
    <citation type="journal article" date="2019" name="Sci. Rep.">
        <title>Orb-weaving spider Araneus ventricosus genome elucidates the spidroin gene catalogue.</title>
        <authorList>
            <person name="Kono N."/>
            <person name="Nakamura H."/>
            <person name="Ohtoshi R."/>
            <person name="Moran D.A.P."/>
            <person name="Shinohara A."/>
            <person name="Yoshida Y."/>
            <person name="Fujiwara M."/>
            <person name="Mori M."/>
            <person name="Tomita M."/>
            <person name="Arakawa K."/>
        </authorList>
    </citation>
    <scope>NUCLEOTIDE SEQUENCE [LARGE SCALE GENOMIC DNA]</scope>
</reference>
<comment type="caution">
    <text evidence="1">The sequence shown here is derived from an EMBL/GenBank/DDBJ whole genome shotgun (WGS) entry which is preliminary data.</text>
</comment>
<keyword evidence="2" id="KW-1185">Reference proteome</keyword>
<proteinExistence type="predicted"/>
<evidence type="ECO:0000313" key="2">
    <source>
        <dbReference type="Proteomes" id="UP000499080"/>
    </source>
</evidence>
<organism evidence="1 2">
    <name type="scientific">Araneus ventricosus</name>
    <name type="common">Orbweaver spider</name>
    <name type="synonym">Epeira ventricosa</name>
    <dbReference type="NCBI Taxonomy" id="182803"/>
    <lineage>
        <taxon>Eukaryota</taxon>
        <taxon>Metazoa</taxon>
        <taxon>Ecdysozoa</taxon>
        <taxon>Arthropoda</taxon>
        <taxon>Chelicerata</taxon>
        <taxon>Arachnida</taxon>
        <taxon>Araneae</taxon>
        <taxon>Araneomorphae</taxon>
        <taxon>Entelegynae</taxon>
        <taxon>Araneoidea</taxon>
        <taxon>Araneidae</taxon>
        <taxon>Araneus</taxon>
    </lineage>
</organism>
<sequence length="122" mass="13901">MSLQTKDGSRPKRTNVTLKFPTPSLSVIDFTLVARAFFSRVALPDVFGEEGSFLRIRTVPAVIVIFEEGSEFPLSWKEELGRSRILSSLYTNDLMNQRINGESTQLRSEMFRAVCNYIASRY</sequence>
<dbReference type="EMBL" id="BGPR01043988">
    <property type="protein sequence ID" value="GBO20650.1"/>
    <property type="molecule type" value="Genomic_DNA"/>
</dbReference>
<evidence type="ECO:0000313" key="1">
    <source>
        <dbReference type="EMBL" id="GBO20650.1"/>
    </source>
</evidence>
<protein>
    <submittedName>
        <fullName evidence="1">Uncharacterized protein</fullName>
    </submittedName>
</protein>
<name>A0A4Y2VAB7_ARAVE</name>
<dbReference type="Proteomes" id="UP000499080">
    <property type="component" value="Unassembled WGS sequence"/>
</dbReference>